<evidence type="ECO:0000313" key="3">
    <source>
        <dbReference type="EMBL" id="OIQ84124.1"/>
    </source>
</evidence>
<dbReference type="GO" id="GO:0016020">
    <property type="term" value="C:membrane"/>
    <property type="evidence" value="ECO:0007669"/>
    <property type="project" value="InterPro"/>
</dbReference>
<dbReference type="InterPro" id="IPR050640">
    <property type="entry name" value="Bact_2-comp_sensor_kinase"/>
</dbReference>
<dbReference type="PANTHER" id="PTHR34220:SF7">
    <property type="entry name" value="SENSOR HISTIDINE KINASE YPDA"/>
    <property type="match status" value="1"/>
</dbReference>
<feature type="transmembrane region" description="Helical" evidence="1">
    <location>
        <begin position="21"/>
        <end position="42"/>
    </location>
</feature>
<reference evidence="3" key="1">
    <citation type="submission" date="2016-10" db="EMBL/GenBank/DDBJ databases">
        <title>Sequence of Gallionella enrichment culture.</title>
        <authorList>
            <person name="Poehlein A."/>
            <person name="Muehling M."/>
            <person name="Daniel R."/>
        </authorList>
    </citation>
    <scope>NUCLEOTIDE SEQUENCE</scope>
</reference>
<comment type="caution">
    <text evidence="3">The sequence shown here is derived from an EMBL/GenBank/DDBJ whole genome shotgun (WGS) entry which is preliminary data.</text>
</comment>
<accession>A0A1J5QWE0</accession>
<evidence type="ECO:0000259" key="2">
    <source>
        <dbReference type="Pfam" id="PF06580"/>
    </source>
</evidence>
<feature type="transmembrane region" description="Helical" evidence="1">
    <location>
        <begin position="85"/>
        <end position="106"/>
    </location>
</feature>
<feature type="domain" description="Signal transduction histidine kinase internal region" evidence="2">
    <location>
        <begin position="149"/>
        <end position="227"/>
    </location>
</feature>
<dbReference type="InterPro" id="IPR010559">
    <property type="entry name" value="Sig_transdc_His_kin_internal"/>
</dbReference>
<keyword evidence="1" id="KW-1133">Transmembrane helix</keyword>
<dbReference type="SUPFAM" id="SSF55874">
    <property type="entry name" value="ATPase domain of HSP90 chaperone/DNA topoisomerase II/histidine kinase"/>
    <property type="match status" value="1"/>
</dbReference>
<keyword evidence="1" id="KW-0472">Membrane</keyword>
<dbReference type="GO" id="GO:0000155">
    <property type="term" value="F:phosphorelay sensor kinase activity"/>
    <property type="evidence" value="ECO:0007669"/>
    <property type="project" value="InterPro"/>
</dbReference>
<dbReference type="InterPro" id="IPR036890">
    <property type="entry name" value="HATPase_C_sf"/>
</dbReference>
<keyword evidence="3" id="KW-0418">Kinase</keyword>
<feature type="transmembrane region" description="Helical" evidence="1">
    <location>
        <begin position="118"/>
        <end position="137"/>
    </location>
</feature>
<keyword evidence="3" id="KW-0808">Transferase</keyword>
<dbReference type="EMBL" id="MLJW01000644">
    <property type="protein sequence ID" value="OIQ84124.1"/>
    <property type="molecule type" value="Genomic_DNA"/>
</dbReference>
<sequence length="341" mass="38235">MASIKQNHLRIPVALPDFRNMGVHLRILLLVNAMALVAAVVRSDSLDAAWLALLQLTGAIQPILLGALLSLFALSRGLARLPYKLGMLAVLVLVLVLATGAYRFSISLAGAEVQTPLWRIWFLSAAAVGTLLLYFNLHSRTLSPAIAEARLQALQARIRPHFLFNTLNAALSLIRSDPRRAETALEDMADLFRVLMADNRQLVPLKSELELCRQYLSLEKLRLGDRLQLVWHIDNMPEDALIPPLLLQPLLENAVYHGIEPYQEGGEININLYRSRDLVHLVLTNPYHLDGDRHNGNKMALSNIRDRLTLHFDAEAQLMIKVTGNQYRVHIVIPYRKAPSS</sequence>
<dbReference type="EC" id="2.7.13.3" evidence="3"/>
<proteinExistence type="predicted"/>
<feature type="transmembrane region" description="Helical" evidence="1">
    <location>
        <begin position="48"/>
        <end position="73"/>
    </location>
</feature>
<name>A0A1J5QWE0_9ZZZZ</name>
<organism evidence="3">
    <name type="scientific">mine drainage metagenome</name>
    <dbReference type="NCBI Taxonomy" id="410659"/>
    <lineage>
        <taxon>unclassified sequences</taxon>
        <taxon>metagenomes</taxon>
        <taxon>ecological metagenomes</taxon>
    </lineage>
</organism>
<dbReference type="Pfam" id="PF06580">
    <property type="entry name" value="His_kinase"/>
    <property type="match status" value="1"/>
</dbReference>
<gene>
    <name evidence="3" type="primary">ypdA_10</name>
    <name evidence="3" type="ORF">GALL_340680</name>
</gene>
<keyword evidence="1" id="KW-0812">Transmembrane</keyword>
<dbReference type="Gene3D" id="3.30.565.10">
    <property type="entry name" value="Histidine kinase-like ATPase, C-terminal domain"/>
    <property type="match status" value="1"/>
</dbReference>
<evidence type="ECO:0000256" key="1">
    <source>
        <dbReference type="SAM" id="Phobius"/>
    </source>
</evidence>
<protein>
    <submittedName>
        <fullName evidence="3">Sensor histidine kinase YpdA</fullName>
        <ecNumber evidence="3">2.7.13.3</ecNumber>
    </submittedName>
</protein>
<dbReference type="AlphaFoldDB" id="A0A1J5QWE0"/>
<dbReference type="PANTHER" id="PTHR34220">
    <property type="entry name" value="SENSOR HISTIDINE KINASE YPDA"/>
    <property type="match status" value="1"/>
</dbReference>